<evidence type="ECO:0000313" key="2">
    <source>
        <dbReference type="Proteomes" id="UP000272440"/>
    </source>
</evidence>
<evidence type="ECO:0008006" key="3">
    <source>
        <dbReference type="Google" id="ProtNLM"/>
    </source>
</evidence>
<dbReference type="AlphaFoldDB" id="A0A3P2EP91"/>
<protein>
    <recommendedName>
        <fullName evidence="3">Replication protein</fullName>
    </recommendedName>
</protein>
<gene>
    <name evidence="1" type="ORF">EAO28_00730</name>
</gene>
<accession>A0A3P2EP91</accession>
<name>A0A3P2EP91_KLEPN</name>
<evidence type="ECO:0000313" key="1">
    <source>
        <dbReference type="EMBL" id="RRE44421.1"/>
    </source>
</evidence>
<reference evidence="1 2" key="1">
    <citation type="journal article" date="2019" name="Antimicrob. Agents Chemother.">
        <title>Applying Rapid Whole Genome Sequencing to Predict Phenotypic Antimicrobial Susceptibility Testing Results Among Carbapenem-Resistant Klebsiella pneumoniae Clinical Isolates.</title>
        <authorList>
            <person name="Tamma P.D."/>
            <person name="Fan Y."/>
            <person name="Bergman Y."/>
            <person name="Pertea G."/>
            <person name="Kazmi A."/>
            <person name="Lewis S."/>
            <person name="Carroll K.C."/>
            <person name="Schatz M.C."/>
            <person name="Timp W."/>
            <person name="Simner P.J."/>
        </authorList>
    </citation>
    <scope>NUCLEOTIDE SEQUENCE [LARGE SCALE GENOMIC DNA]</scope>
    <source>
        <strain evidence="1 2">KLPN_33</strain>
    </source>
</reference>
<dbReference type="Proteomes" id="UP000272440">
    <property type="component" value="Unassembled WGS sequence"/>
</dbReference>
<proteinExistence type="predicted"/>
<organism evidence="1 2">
    <name type="scientific">Klebsiella pneumoniae</name>
    <dbReference type="NCBI Taxonomy" id="573"/>
    <lineage>
        <taxon>Bacteria</taxon>
        <taxon>Pseudomonadati</taxon>
        <taxon>Pseudomonadota</taxon>
        <taxon>Gammaproteobacteria</taxon>
        <taxon>Enterobacterales</taxon>
        <taxon>Enterobacteriaceae</taxon>
        <taxon>Klebsiella/Raoultella group</taxon>
        <taxon>Klebsiella</taxon>
        <taxon>Klebsiella pneumoniae complex</taxon>
    </lineage>
</organism>
<comment type="caution">
    <text evidence="1">The sequence shown here is derived from an EMBL/GenBank/DDBJ whole genome shotgun (WGS) entry which is preliminary data.</text>
</comment>
<sequence length="137" mass="15668">MPYKGVVDDKSHIPSFEAMTNRGVNELNALKVYLYLLMIRSRGDVYISVKLSIICGKLTLSSQEVINAVGYLKAIGLVAKVDVGSNTMINNDDRFAIAFLVSGWESLEWKPNYITDESWNKREQEVYERFKDSKDFF</sequence>
<dbReference type="EMBL" id="RCZY01000001">
    <property type="protein sequence ID" value="RRE44421.1"/>
    <property type="molecule type" value="Genomic_DNA"/>
</dbReference>